<reference evidence="3" key="2">
    <citation type="submission" date="2015-01" db="EMBL/GenBank/DDBJ databases">
        <title>Evolutionary Origins and Diversification of the Mycorrhizal Mutualists.</title>
        <authorList>
            <consortium name="DOE Joint Genome Institute"/>
            <consortium name="Mycorrhizal Genomics Consortium"/>
            <person name="Kohler A."/>
            <person name="Kuo A."/>
            <person name="Nagy L.G."/>
            <person name="Floudas D."/>
            <person name="Copeland A."/>
            <person name="Barry K.W."/>
            <person name="Cichocki N."/>
            <person name="Veneault-Fourrey C."/>
            <person name="LaButti K."/>
            <person name="Lindquist E.A."/>
            <person name="Lipzen A."/>
            <person name="Lundell T."/>
            <person name="Morin E."/>
            <person name="Murat C."/>
            <person name="Riley R."/>
            <person name="Ohm R."/>
            <person name="Sun H."/>
            <person name="Tunlid A."/>
            <person name="Henrissat B."/>
            <person name="Grigoriev I.V."/>
            <person name="Hibbett D.S."/>
            <person name="Martin F."/>
        </authorList>
    </citation>
    <scope>NUCLEOTIDE SEQUENCE [LARGE SCALE GENOMIC DNA]</scope>
    <source>
        <strain evidence="3">h7</strain>
    </source>
</reference>
<evidence type="ECO:0000256" key="1">
    <source>
        <dbReference type="SAM" id="MobiDB-lite"/>
    </source>
</evidence>
<evidence type="ECO:0000313" key="3">
    <source>
        <dbReference type="Proteomes" id="UP000053424"/>
    </source>
</evidence>
<dbReference type="AlphaFoldDB" id="A0A0C2YU51"/>
<dbReference type="Proteomes" id="UP000053424">
    <property type="component" value="Unassembled WGS sequence"/>
</dbReference>
<organism evidence="2 3">
    <name type="scientific">Hebeloma cylindrosporum</name>
    <dbReference type="NCBI Taxonomy" id="76867"/>
    <lineage>
        <taxon>Eukaryota</taxon>
        <taxon>Fungi</taxon>
        <taxon>Dikarya</taxon>
        <taxon>Basidiomycota</taxon>
        <taxon>Agaricomycotina</taxon>
        <taxon>Agaricomycetes</taxon>
        <taxon>Agaricomycetidae</taxon>
        <taxon>Agaricales</taxon>
        <taxon>Agaricineae</taxon>
        <taxon>Hymenogastraceae</taxon>
        <taxon>Hebeloma</taxon>
    </lineage>
</organism>
<evidence type="ECO:0000313" key="2">
    <source>
        <dbReference type="EMBL" id="KIM44542.1"/>
    </source>
</evidence>
<name>A0A0C2YU51_HEBCY</name>
<gene>
    <name evidence="2" type="ORF">M413DRAFT_355753</name>
</gene>
<feature type="compositionally biased region" description="Basic and acidic residues" evidence="1">
    <location>
        <begin position="1"/>
        <end position="13"/>
    </location>
</feature>
<accession>A0A0C2YU51</accession>
<dbReference type="EMBL" id="KN831773">
    <property type="protein sequence ID" value="KIM44542.1"/>
    <property type="molecule type" value="Genomic_DNA"/>
</dbReference>
<sequence length="95" mass="10816">MSKFRPIDNEGRKGSGQRRSTFNPKWVCNKSNTGERDNLSKECLHPVRRTVFGLNGDCQGERMMDSKRSMKMRVRDSPEMGIVDDACHRKAEGAV</sequence>
<proteinExistence type="predicted"/>
<keyword evidence="3" id="KW-1185">Reference proteome</keyword>
<feature type="region of interest" description="Disordered" evidence="1">
    <location>
        <begin position="1"/>
        <end position="38"/>
    </location>
</feature>
<reference evidence="2 3" key="1">
    <citation type="submission" date="2014-04" db="EMBL/GenBank/DDBJ databases">
        <authorList>
            <consortium name="DOE Joint Genome Institute"/>
            <person name="Kuo A."/>
            <person name="Gay G."/>
            <person name="Dore J."/>
            <person name="Kohler A."/>
            <person name="Nagy L.G."/>
            <person name="Floudas D."/>
            <person name="Copeland A."/>
            <person name="Barry K.W."/>
            <person name="Cichocki N."/>
            <person name="Veneault-Fourrey C."/>
            <person name="LaButti K."/>
            <person name="Lindquist E.A."/>
            <person name="Lipzen A."/>
            <person name="Lundell T."/>
            <person name="Morin E."/>
            <person name="Murat C."/>
            <person name="Sun H."/>
            <person name="Tunlid A."/>
            <person name="Henrissat B."/>
            <person name="Grigoriev I.V."/>
            <person name="Hibbett D.S."/>
            <person name="Martin F."/>
            <person name="Nordberg H.P."/>
            <person name="Cantor M.N."/>
            <person name="Hua S.X."/>
        </authorList>
    </citation>
    <scope>NUCLEOTIDE SEQUENCE [LARGE SCALE GENOMIC DNA]</scope>
    <source>
        <strain evidence="3">h7</strain>
    </source>
</reference>
<dbReference type="HOGENOM" id="CLU_2373040_0_0_1"/>
<protein>
    <submittedName>
        <fullName evidence="2">Uncharacterized protein</fullName>
    </submittedName>
</protein>